<dbReference type="PANTHER" id="PTHR13887:SF54">
    <property type="entry name" value="DSBA FAMILY PROTEIN"/>
    <property type="match status" value="1"/>
</dbReference>
<dbReference type="Gene3D" id="1.10.472.60">
    <property type="entry name" value="putative protein disulfide isomerase domain"/>
    <property type="match status" value="1"/>
</dbReference>
<reference evidence="2" key="1">
    <citation type="submission" date="2020-01" db="EMBL/GenBank/DDBJ databases">
        <authorList>
            <person name="Meier V. D."/>
            <person name="Meier V D."/>
        </authorList>
    </citation>
    <scope>NUCLEOTIDE SEQUENCE</scope>
    <source>
        <strain evidence="2">HLG_WM_MAG_03</strain>
    </source>
</reference>
<feature type="transmembrane region" description="Helical" evidence="1">
    <location>
        <begin position="7"/>
        <end position="24"/>
    </location>
</feature>
<evidence type="ECO:0000313" key="2">
    <source>
        <dbReference type="EMBL" id="CAA6818854.1"/>
    </source>
</evidence>
<dbReference type="AlphaFoldDB" id="A0A6S6THQ6"/>
<dbReference type="EMBL" id="CACVAR010000295">
    <property type="protein sequence ID" value="CAA6818854.1"/>
    <property type="molecule type" value="Genomic_DNA"/>
</dbReference>
<proteinExistence type="predicted"/>
<gene>
    <name evidence="2" type="ORF">HELGO_WM50940</name>
</gene>
<keyword evidence="1" id="KW-1133">Transmembrane helix</keyword>
<dbReference type="CDD" id="cd03025">
    <property type="entry name" value="DsbA_FrnE_like"/>
    <property type="match status" value="1"/>
</dbReference>
<name>A0A6S6THQ6_9BACT</name>
<sequence>MSKTKNVKVYFNIFDILPFIITLRKIFMPHLIFVIGPMCSWCWGFHPIIKELREKHSTSYKFSLVVGGLRTKGQMAWTEQSKAYLAQNWNAVQQQTQQLFNFSLLNKDTFDYDTYPACKAIVTIRELWGDDASFEYLEKVQEGFYAKGEDTTSLEVLLTYVDHKKKFLEFYKSERAELLMHHDFSKARSMGANSFPSVVKIDEAGHMCCSQGYKSLEEILAF</sequence>
<keyword evidence="1" id="KW-0472">Membrane</keyword>
<dbReference type="InterPro" id="IPR036249">
    <property type="entry name" value="Thioredoxin-like_sf"/>
</dbReference>
<dbReference type="Gene3D" id="3.40.30.10">
    <property type="entry name" value="Glutaredoxin"/>
    <property type="match status" value="1"/>
</dbReference>
<accession>A0A6S6THQ6</accession>
<organism evidence="2">
    <name type="scientific">uncultured Sulfurovum sp</name>
    <dbReference type="NCBI Taxonomy" id="269237"/>
    <lineage>
        <taxon>Bacteria</taxon>
        <taxon>Pseudomonadati</taxon>
        <taxon>Campylobacterota</taxon>
        <taxon>Epsilonproteobacteria</taxon>
        <taxon>Campylobacterales</taxon>
        <taxon>Sulfurovaceae</taxon>
        <taxon>Sulfurovum</taxon>
        <taxon>environmental samples</taxon>
    </lineage>
</organism>
<dbReference type="SUPFAM" id="SSF52833">
    <property type="entry name" value="Thioredoxin-like"/>
    <property type="match status" value="1"/>
</dbReference>
<dbReference type="Pfam" id="PF13743">
    <property type="entry name" value="Thioredoxin_5"/>
    <property type="match status" value="1"/>
</dbReference>
<protein>
    <submittedName>
        <fullName evidence="2">Thioredoxin</fullName>
    </submittedName>
</protein>
<dbReference type="PANTHER" id="PTHR13887">
    <property type="entry name" value="GLUTATHIONE S-TRANSFERASE KAPPA"/>
    <property type="match status" value="1"/>
</dbReference>
<keyword evidence="1" id="KW-0812">Transmembrane</keyword>
<evidence type="ECO:0000256" key="1">
    <source>
        <dbReference type="SAM" id="Phobius"/>
    </source>
</evidence>